<gene>
    <name evidence="1" type="ORF">E6C27_scaffold230G001540</name>
</gene>
<evidence type="ECO:0000313" key="1">
    <source>
        <dbReference type="EMBL" id="KAA0046968.1"/>
    </source>
</evidence>
<protein>
    <submittedName>
        <fullName evidence="1">Gamma-aminobutyrate transaminase POP2</fullName>
    </submittedName>
</protein>
<evidence type="ECO:0000313" key="2">
    <source>
        <dbReference type="Proteomes" id="UP000321393"/>
    </source>
</evidence>
<reference evidence="1 2" key="1">
    <citation type="submission" date="2019-08" db="EMBL/GenBank/DDBJ databases">
        <title>Draft genome sequences of two oriental melons (Cucumis melo L. var makuwa).</title>
        <authorList>
            <person name="Kwon S.-Y."/>
        </authorList>
    </citation>
    <scope>NUCLEOTIDE SEQUENCE [LARGE SCALE GENOMIC DNA]</scope>
    <source>
        <strain evidence="2">cv. SW 3</strain>
        <tissue evidence="1">Leaf</tissue>
    </source>
</reference>
<dbReference type="EMBL" id="SSTE01013576">
    <property type="protein sequence ID" value="KAA0046968.1"/>
    <property type="molecule type" value="Genomic_DNA"/>
</dbReference>
<sequence length="321" mass="37274">MNEHIEDDTLCRTDIDPTIVERPIVHHVTNNFIDDGDGQLSHQNTISSFLIYFNKTDVMFLEFVEDLDNPTGGHCRWVIIWETCVVLIPEVGALHSCEWEDFDVYHPWFVEHQMLSTFKEFRGYCHRHFKKYSDPREARANPPHILVRCIKDWHYLCDHYMSLAFQVRSSCILLSRNIFYGQEFLRLVSLSQGLYRVGGTISESYTSLPLRCGYGILNWGWFDERPISSRMKQDFWFKNLCIGLGNHVVTNEEAENGKGFLEEMIGDKGGFNALSGLAYVLEIGCEWAVINGLGSVKHLSHRTRVKNLDHGRQMNDLVHRR</sequence>
<comment type="caution">
    <text evidence="1">The sequence shown here is derived from an EMBL/GenBank/DDBJ whole genome shotgun (WGS) entry which is preliminary data.</text>
</comment>
<name>A0A5A7TVR0_CUCMM</name>
<dbReference type="Proteomes" id="UP000321393">
    <property type="component" value="Unassembled WGS sequence"/>
</dbReference>
<proteinExistence type="predicted"/>
<accession>A0A5A7TVR0</accession>
<organism evidence="1 2">
    <name type="scientific">Cucumis melo var. makuwa</name>
    <name type="common">Oriental melon</name>
    <dbReference type="NCBI Taxonomy" id="1194695"/>
    <lineage>
        <taxon>Eukaryota</taxon>
        <taxon>Viridiplantae</taxon>
        <taxon>Streptophyta</taxon>
        <taxon>Embryophyta</taxon>
        <taxon>Tracheophyta</taxon>
        <taxon>Spermatophyta</taxon>
        <taxon>Magnoliopsida</taxon>
        <taxon>eudicotyledons</taxon>
        <taxon>Gunneridae</taxon>
        <taxon>Pentapetalae</taxon>
        <taxon>rosids</taxon>
        <taxon>fabids</taxon>
        <taxon>Cucurbitales</taxon>
        <taxon>Cucurbitaceae</taxon>
        <taxon>Benincaseae</taxon>
        <taxon>Cucumis</taxon>
    </lineage>
</organism>
<dbReference type="AlphaFoldDB" id="A0A5A7TVR0"/>